<comment type="caution">
    <text evidence="9">The sequence shown here is derived from an EMBL/GenBank/DDBJ whole genome shotgun (WGS) entry which is preliminary data.</text>
</comment>
<dbReference type="PANTHER" id="PTHR45453">
    <property type="entry name" value="PHOSPHATE REGULON SENSOR PROTEIN PHOR"/>
    <property type="match status" value="1"/>
</dbReference>
<keyword evidence="3" id="KW-0597">Phosphoprotein</keyword>
<dbReference type="GO" id="GO:0004721">
    <property type="term" value="F:phosphoprotein phosphatase activity"/>
    <property type="evidence" value="ECO:0007669"/>
    <property type="project" value="TreeGrafter"/>
</dbReference>
<dbReference type="Gene3D" id="1.10.287.130">
    <property type="match status" value="1"/>
</dbReference>
<dbReference type="InterPro" id="IPR036890">
    <property type="entry name" value="HATPase_C_sf"/>
</dbReference>
<dbReference type="SUPFAM" id="SSF55874">
    <property type="entry name" value="ATPase domain of HSP90 chaperone/DNA topoisomerase II/histidine kinase"/>
    <property type="match status" value="1"/>
</dbReference>
<sequence length="386" mass="45239">MRLNEFIKARLKITFIISFIATIILSAFGGTVYYYYKKELVFEISDRLKSIAFDVARNLESSTDDWSVINELKIPEDNFVCIYNYSNGLLFYNKKMCNYKTNFTGFKVLDDKVIFGITLTKNFDQYHIYVGENLNKILRSVYKLKATIFYTFFGLSLIIFVFAFYISKYIVKPLQIALETQEKFIQNTSHDLKTPLSIISSNFYLIKQKNFKNIDKNINILEKNIEYMKKIINDMLFMANIGNKEKTKLNINSILKDLISDFETDIKEKNINLEIIEKENIDFVANYEDIKKLFSNLLENAIKYNEENGEIIIKIDKKEVSIKNTGQIISEKDKDLIFERFYRGDKARTSQGTGLGLSIVKEIAKSYNIKIKLKTDKKYNEFIIKF</sequence>
<keyword evidence="4" id="KW-0808">Transferase</keyword>
<dbReference type="AlphaFoldDB" id="A0A3M0BQ79"/>
<keyword evidence="10" id="KW-1185">Reference proteome</keyword>
<dbReference type="GO" id="GO:0000155">
    <property type="term" value="F:phosphorelay sensor kinase activity"/>
    <property type="evidence" value="ECO:0007669"/>
    <property type="project" value="InterPro"/>
</dbReference>
<dbReference type="PANTHER" id="PTHR45453:SF1">
    <property type="entry name" value="PHOSPHATE REGULON SENSOR PROTEIN PHOR"/>
    <property type="match status" value="1"/>
</dbReference>
<organism evidence="9 10">
    <name type="scientific">Hydrogenothermus marinus</name>
    <dbReference type="NCBI Taxonomy" id="133270"/>
    <lineage>
        <taxon>Bacteria</taxon>
        <taxon>Pseudomonadati</taxon>
        <taxon>Aquificota</taxon>
        <taxon>Aquificia</taxon>
        <taxon>Aquificales</taxon>
        <taxon>Hydrogenothermaceae</taxon>
        <taxon>Hydrogenothermus</taxon>
    </lineage>
</organism>
<evidence type="ECO:0000256" key="6">
    <source>
        <dbReference type="ARBA" id="ARBA00023012"/>
    </source>
</evidence>
<evidence type="ECO:0000313" key="10">
    <source>
        <dbReference type="Proteomes" id="UP000280842"/>
    </source>
</evidence>
<dbReference type="InterPro" id="IPR005467">
    <property type="entry name" value="His_kinase_dom"/>
</dbReference>
<evidence type="ECO:0000256" key="4">
    <source>
        <dbReference type="ARBA" id="ARBA00022679"/>
    </source>
</evidence>
<dbReference type="PROSITE" id="PS50109">
    <property type="entry name" value="HIS_KIN"/>
    <property type="match status" value="1"/>
</dbReference>
<dbReference type="EC" id="2.7.13.3" evidence="2"/>
<reference evidence="9 10" key="1">
    <citation type="submission" date="2018-10" db="EMBL/GenBank/DDBJ databases">
        <title>Genomic Encyclopedia of Archaeal and Bacterial Type Strains, Phase II (KMG-II): from individual species to whole genera.</title>
        <authorList>
            <person name="Goeker M."/>
        </authorList>
    </citation>
    <scope>NUCLEOTIDE SEQUENCE [LARGE SCALE GENOMIC DNA]</scope>
    <source>
        <strain evidence="9 10">VM1</strain>
    </source>
</reference>
<keyword evidence="5" id="KW-0418">Kinase</keyword>
<dbReference type="InterPro" id="IPR036097">
    <property type="entry name" value="HisK_dim/P_sf"/>
</dbReference>
<dbReference type="Gene3D" id="3.30.565.10">
    <property type="entry name" value="Histidine kinase-like ATPase, C-terminal domain"/>
    <property type="match status" value="1"/>
</dbReference>
<dbReference type="InterPro" id="IPR003594">
    <property type="entry name" value="HATPase_dom"/>
</dbReference>
<evidence type="ECO:0000259" key="8">
    <source>
        <dbReference type="PROSITE" id="PS50109"/>
    </source>
</evidence>
<feature type="transmembrane region" description="Helical" evidence="7">
    <location>
        <begin position="148"/>
        <end position="166"/>
    </location>
</feature>
<evidence type="ECO:0000256" key="7">
    <source>
        <dbReference type="SAM" id="Phobius"/>
    </source>
</evidence>
<dbReference type="SMART" id="SM00387">
    <property type="entry name" value="HATPase_c"/>
    <property type="match status" value="1"/>
</dbReference>
<accession>A0A3M0BQ79</accession>
<dbReference type="GO" id="GO:0016036">
    <property type="term" value="P:cellular response to phosphate starvation"/>
    <property type="evidence" value="ECO:0007669"/>
    <property type="project" value="TreeGrafter"/>
</dbReference>
<keyword evidence="7" id="KW-1133">Transmembrane helix</keyword>
<dbReference type="CDD" id="cd00075">
    <property type="entry name" value="HATPase"/>
    <property type="match status" value="1"/>
</dbReference>
<proteinExistence type="predicted"/>
<feature type="domain" description="Histidine kinase" evidence="8">
    <location>
        <begin position="187"/>
        <end position="386"/>
    </location>
</feature>
<dbReference type="InterPro" id="IPR050351">
    <property type="entry name" value="BphY/WalK/GraS-like"/>
</dbReference>
<evidence type="ECO:0000256" key="2">
    <source>
        <dbReference type="ARBA" id="ARBA00012438"/>
    </source>
</evidence>
<protein>
    <recommendedName>
        <fullName evidence="2">histidine kinase</fullName>
        <ecNumber evidence="2">2.7.13.3</ecNumber>
    </recommendedName>
</protein>
<dbReference type="Proteomes" id="UP000280842">
    <property type="component" value="Unassembled WGS sequence"/>
</dbReference>
<evidence type="ECO:0000313" key="9">
    <source>
        <dbReference type="EMBL" id="RMA93072.1"/>
    </source>
</evidence>
<dbReference type="SMART" id="SM00388">
    <property type="entry name" value="HisKA"/>
    <property type="match status" value="1"/>
</dbReference>
<dbReference type="OrthoDB" id="9813151at2"/>
<dbReference type="Pfam" id="PF02518">
    <property type="entry name" value="HATPase_c"/>
    <property type="match status" value="1"/>
</dbReference>
<keyword evidence="7" id="KW-0812">Transmembrane</keyword>
<dbReference type="GO" id="GO:0005886">
    <property type="term" value="C:plasma membrane"/>
    <property type="evidence" value="ECO:0007669"/>
    <property type="project" value="TreeGrafter"/>
</dbReference>
<dbReference type="Pfam" id="PF00512">
    <property type="entry name" value="HisKA"/>
    <property type="match status" value="1"/>
</dbReference>
<evidence type="ECO:0000256" key="1">
    <source>
        <dbReference type="ARBA" id="ARBA00000085"/>
    </source>
</evidence>
<evidence type="ECO:0000256" key="5">
    <source>
        <dbReference type="ARBA" id="ARBA00022777"/>
    </source>
</evidence>
<dbReference type="RefSeq" id="WP_121923654.1">
    <property type="nucleotide sequence ID" value="NZ_REFO01000015.1"/>
</dbReference>
<name>A0A3M0BQ79_9AQUI</name>
<dbReference type="InterPro" id="IPR003661">
    <property type="entry name" value="HisK_dim/P_dom"/>
</dbReference>
<dbReference type="EMBL" id="REFO01000015">
    <property type="protein sequence ID" value="RMA93072.1"/>
    <property type="molecule type" value="Genomic_DNA"/>
</dbReference>
<evidence type="ECO:0000256" key="3">
    <source>
        <dbReference type="ARBA" id="ARBA00022553"/>
    </source>
</evidence>
<feature type="transmembrane region" description="Helical" evidence="7">
    <location>
        <begin position="12"/>
        <end position="36"/>
    </location>
</feature>
<gene>
    <name evidence="9" type="ORF">CLV39_1553</name>
</gene>
<keyword evidence="6" id="KW-0902">Two-component regulatory system</keyword>
<dbReference type="SUPFAM" id="SSF47384">
    <property type="entry name" value="Homodimeric domain of signal transducing histidine kinase"/>
    <property type="match status" value="1"/>
</dbReference>
<comment type="catalytic activity">
    <reaction evidence="1">
        <text>ATP + protein L-histidine = ADP + protein N-phospho-L-histidine.</text>
        <dbReference type="EC" id="2.7.13.3"/>
    </reaction>
</comment>
<keyword evidence="7" id="KW-0472">Membrane</keyword>
<dbReference type="CDD" id="cd00082">
    <property type="entry name" value="HisKA"/>
    <property type="match status" value="1"/>
</dbReference>